<dbReference type="PANTHER" id="PTHR12874:SF9">
    <property type="entry name" value="F-BOX ONLY PROTEIN 48"/>
    <property type="match status" value="1"/>
</dbReference>
<accession>A0A9W9ZZ59</accession>
<dbReference type="GO" id="GO:0019005">
    <property type="term" value="C:SCF ubiquitin ligase complex"/>
    <property type="evidence" value="ECO:0007669"/>
    <property type="project" value="TreeGrafter"/>
</dbReference>
<dbReference type="Proteomes" id="UP001163046">
    <property type="component" value="Unassembled WGS sequence"/>
</dbReference>
<evidence type="ECO:0000313" key="4">
    <source>
        <dbReference type="Proteomes" id="UP001163046"/>
    </source>
</evidence>
<dbReference type="Pfam" id="PF12937">
    <property type="entry name" value="F-box-like"/>
    <property type="match status" value="1"/>
</dbReference>
<dbReference type="EMBL" id="MU825415">
    <property type="protein sequence ID" value="KAJ7390531.1"/>
    <property type="molecule type" value="Genomic_DNA"/>
</dbReference>
<organism evidence="3 4">
    <name type="scientific">Desmophyllum pertusum</name>
    <dbReference type="NCBI Taxonomy" id="174260"/>
    <lineage>
        <taxon>Eukaryota</taxon>
        <taxon>Metazoa</taxon>
        <taxon>Cnidaria</taxon>
        <taxon>Anthozoa</taxon>
        <taxon>Hexacorallia</taxon>
        <taxon>Scleractinia</taxon>
        <taxon>Caryophylliina</taxon>
        <taxon>Caryophylliidae</taxon>
        <taxon>Desmophyllum</taxon>
    </lineage>
</organism>
<evidence type="ECO:0000256" key="1">
    <source>
        <dbReference type="SAM" id="MobiDB-lite"/>
    </source>
</evidence>
<dbReference type="OrthoDB" id="3219396at2759"/>
<comment type="caution">
    <text evidence="3">The sequence shown here is derived from an EMBL/GenBank/DDBJ whole genome shotgun (WGS) entry which is preliminary data.</text>
</comment>
<keyword evidence="4" id="KW-1185">Reference proteome</keyword>
<feature type="domain" description="F-box" evidence="2">
    <location>
        <begin position="90"/>
        <end position="136"/>
    </location>
</feature>
<feature type="region of interest" description="Disordered" evidence="1">
    <location>
        <begin position="183"/>
        <end position="202"/>
    </location>
</feature>
<dbReference type="Gene3D" id="1.20.1280.50">
    <property type="match status" value="1"/>
</dbReference>
<dbReference type="PROSITE" id="PS50181">
    <property type="entry name" value="FBOX"/>
    <property type="match status" value="1"/>
</dbReference>
<dbReference type="AlphaFoldDB" id="A0A9W9ZZ59"/>
<dbReference type="InterPro" id="IPR036047">
    <property type="entry name" value="F-box-like_dom_sf"/>
</dbReference>
<name>A0A9W9ZZ59_9CNID</name>
<dbReference type="PANTHER" id="PTHR12874">
    <property type="entry name" value="F-BOX ONLY PROTEIN 48-RELATED"/>
    <property type="match status" value="1"/>
</dbReference>
<evidence type="ECO:0000313" key="3">
    <source>
        <dbReference type="EMBL" id="KAJ7390531.1"/>
    </source>
</evidence>
<dbReference type="InterPro" id="IPR001810">
    <property type="entry name" value="F-box_dom"/>
</dbReference>
<dbReference type="SMART" id="SM00256">
    <property type="entry name" value="FBOX"/>
    <property type="match status" value="1"/>
</dbReference>
<evidence type="ECO:0000259" key="2">
    <source>
        <dbReference type="PROSITE" id="PS50181"/>
    </source>
</evidence>
<proteinExistence type="predicted"/>
<gene>
    <name evidence="3" type="primary">FBXO36_2</name>
    <name evidence="3" type="ORF">OS493_024566</name>
</gene>
<dbReference type="GO" id="GO:0031146">
    <property type="term" value="P:SCF-dependent proteasomal ubiquitin-dependent protein catabolic process"/>
    <property type="evidence" value="ECO:0007669"/>
    <property type="project" value="TreeGrafter"/>
</dbReference>
<dbReference type="SUPFAM" id="SSF81383">
    <property type="entry name" value="F-box domain"/>
    <property type="match status" value="1"/>
</dbReference>
<sequence length="202" mass="23358">MKTVKSDKIFETSAVAQAPSKDFFSLTVTRESVIWRTWRITLRSNRSLPSETIQSWHDFVDTSSGTRLQNEIRRVFGAETLNYVLSLVTQAWFPYLKSDILVEILVRLDLPDIARLAQVCRAMYNVCSSDTLWARLYTKHFVRVIPPEIHSVAAEVGWKRAFLVNRLKLEAIKTSRIVHIKQQGEDSNKTAEEERQKMTLVM</sequence>
<protein>
    <submittedName>
        <fullName evidence="3">A Receptor for Ubiquitination Target</fullName>
    </submittedName>
</protein>
<dbReference type="GO" id="GO:0005737">
    <property type="term" value="C:cytoplasm"/>
    <property type="evidence" value="ECO:0007669"/>
    <property type="project" value="TreeGrafter"/>
</dbReference>
<keyword evidence="3" id="KW-0675">Receptor</keyword>
<reference evidence="3" key="1">
    <citation type="submission" date="2023-01" db="EMBL/GenBank/DDBJ databases">
        <title>Genome assembly of the deep-sea coral Lophelia pertusa.</title>
        <authorList>
            <person name="Herrera S."/>
            <person name="Cordes E."/>
        </authorList>
    </citation>
    <scope>NUCLEOTIDE SEQUENCE</scope>
    <source>
        <strain evidence="3">USNM1676648</strain>
        <tissue evidence="3">Polyp</tissue>
    </source>
</reference>